<dbReference type="RefSeq" id="WP_142810422.1">
    <property type="nucleotide sequence ID" value="NZ_CP036282.1"/>
</dbReference>
<evidence type="ECO:0000256" key="2">
    <source>
        <dbReference type="SAM" id="SignalP"/>
    </source>
</evidence>
<organism evidence="4 5">
    <name type="scientific">Rhodoferax aquaticus</name>
    <dbReference type="NCBI Taxonomy" id="2527691"/>
    <lineage>
        <taxon>Bacteria</taxon>
        <taxon>Pseudomonadati</taxon>
        <taxon>Pseudomonadota</taxon>
        <taxon>Betaproteobacteria</taxon>
        <taxon>Burkholderiales</taxon>
        <taxon>Comamonadaceae</taxon>
        <taxon>Rhodoferax</taxon>
    </lineage>
</organism>
<gene>
    <name evidence="4" type="ORF">EXZ61_07160</name>
</gene>
<feature type="domain" description="Solute-binding protein family 3/N-terminal" evidence="3">
    <location>
        <begin position="28"/>
        <end position="250"/>
    </location>
</feature>
<dbReference type="Pfam" id="PF00497">
    <property type="entry name" value="SBP_bac_3"/>
    <property type="match status" value="1"/>
</dbReference>
<dbReference type="PANTHER" id="PTHR35936">
    <property type="entry name" value="MEMBRANE-BOUND LYTIC MUREIN TRANSGLYCOSYLASE F"/>
    <property type="match status" value="1"/>
</dbReference>
<evidence type="ECO:0000313" key="5">
    <source>
        <dbReference type="Proteomes" id="UP000317365"/>
    </source>
</evidence>
<sequence>MKRRVLIGAGSLLGAAVLLPTQAQTVVKVRMAYFEDFAPMSFKTPKGDMAGIFIETLNHIAKASGVAFQHSGFPWQRAQNYIKAGELDALCAWNSVERKEYLWFASTPVIEQTMGIYHRPKDARVQAIRSVQDMRALAQGSYLGNGYAKQYLEPDLIKWQADMTSVLRLVAAESLDIFVEGELIGKAAIEKHGLQGKLAFTPLPFLDPVRSYFGLRKSFDKAQHIVERVDGALGQARKSGALGIIYKKYV</sequence>
<protein>
    <submittedName>
        <fullName evidence="4">Transporter substrate-binding domain-containing protein</fullName>
    </submittedName>
</protein>
<dbReference type="SUPFAM" id="SSF53850">
    <property type="entry name" value="Periplasmic binding protein-like II"/>
    <property type="match status" value="1"/>
</dbReference>
<keyword evidence="1 2" id="KW-0732">Signal</keyword>
<reference evidence="5" key="2">
    <citation type="journal article" date="2020" name="Int. J. Syst. Evol. Microbiol.">
        <title>Genomic insights into a novel species Rhodoferax aquaticus sp. nov., isolated from freshwater.</title>
        <authorList>
            <person name="Li T."/>
            <person name="Zhuo Y."/>
            <person name="Jin C.Z."/>
            <person name="Wu X."/>
            <person name="Ko S.R."/>
            <person name="Jin F.J."/>
            <person name="Ahn C.Y."/>
            <person name="Oh H.M."/>
            <person name="Lee H.G."/>
            <person name="Jin L."/>
        </authorList>
    </citation>
    <scope>NUCLEOTIDE SEQUENCE [LARGE SCALE GENOMIC DNA]</scope>
    <source>
        <strain evidence="5">Gr-4</strain>
    </source>
</reference>
<evidence type="ECO:0000256" key="1">
    <source>
        <dbReference type="ARBA" id="ARBA00022729"/>
    </source>
</evidence>
<dbReference type="InterPro" id="IPR001638">
    <property type="entry name" value="Solute-binding_3/MltF_N"/>
</dbReference>
<dbReference type="EMBL" id="CP036282">
    <property type="protein sequence ID" value="QDL53963.1"/>
    <property type="molecule type" value="Genomic_DNA"/>
</dbReference>
<keyword evidence="5" id="KW-1185">Reference proteome</keyword>
<accession>A0A515EMS6</accession>
<dbReference type="PANTHER" id="PTHR35936:SF17">
    <property type="entry name" value="ARGININE-BINDING EXTRACELLULAR PROTEIN ARTP"/>
    <property type="match status" value="1"/>
</dbReference>
<feature type="chain" id="PRO_5021849974" evidence="2">
    <location>
        <begin position="24"/>
        <end position="250"/>
    </location>
</feature>
<proteinExistence type="predicted"/>
<reference evidence="5" key="1">
    <citation type="submission" date="2019-02" db="EMBL/GenBank/DDBJ databases">
        <title>Complete genome sequence of Rhodoferax sp. Gr-4.</title>
        <authorList>
            <person name="Jin L."/>
        </authorList>
    </citation>
    <scope>NUCLEOTIDE SEQUENCE [LARGE SCALE GENOMIC DNA]</scope>
    <source>
        <strain evidence="5">Gr-4</strain>
    </source>
</reference>
<dbReference type="KEGG" id="rhg:EXZ61_07160"/>
<dbReference type="Gene3D" id="3.40.190.10">
    <property type="entry name" value="Periplasmic binding protein-like II"/>
    <property type="match status" value="2"/>
</dbReference>
<feature type="signal peptide" evidence="2">
    <location>
        <begin position="1"/>
        <end position="23"/>
    </location>
</feature>
<evidence type="ECO:0000313" key="4">
    <source>
        <dbReference type="EMBL" id="QDL53963.1"/>
    </source>
</evidence>
<dbReference type="AlphaFoldDB" id="A0A515EMS6"/>
<evidence type="ECO:0000259" key="3">
    <source>
        <dbReference type="SMART" id="SM00062"/>
    </source>
</evidence>
<dbReference type="SMART" id="SM00062">
    <property type="entry name" value="PBPb"/>
    <property type="match status" value="1"/>
</dbReference>
<dbReference type="Proteomes" id="UP000317365">
    <property type="component" value="Chromosome"/>
</dbReference>
<name>A0A515EMS6_9BURK</name>